<proteinExistence type="inferred from homology"/>
<evidence type="ECO:0000256" key="2">
    <source>
        <dbReference type="ARBA" id="ARBA00022801"/>
    </source>
</evidence>
<dbReference type="SUPFAM" id="SSF52499">
    <property type="entry name" value="Isochorismatase-like hydrolases"/>
    <property type="match status" value="1"/>
</dbReference>
<evidence type="ECO:0000259" key="3">
    <source>
        <dbReference type="Pfam" id="PF00857"/>
    </source>
</evidence>
<dbReference type="Pfam" id="PF00857">
    <property type="entry name" value="Isochorismatase"/>
    <property type="match status" value="1"/>
</dbReference>
<sequence length="216" mass="24218">MAAYNPQTHLRQKAIVPKEAALLFIDVQNYNCHRSGAEAAHFGSGPDMEYWWKRVEETSPVWTGLRDTCRDAGIEVMYTVIQSLTADGRDQSLDYKISGFHVPPESFDAQVLECIAPGSDDIVLPKTSSNVFSSTNVDYILRSLEKRYLILAGCVTDQCVESAVREACDRHYYVTLVTDACATFSQERHDNSLRAIKGFCRQRTLAELKAELEQAA</sequence>
<feature type="domain" description="Isochorismatase-like" evidence="3">
    <location>
        <begin position="21"/>
        <end position="200"/>
    </location>
</feature>
<comment type="caution">
    <text evidence="4">The sequence shown here is derived from an EMBL/GenBank/DDBJ whole genome shotgun (WGS) entry which is preliminary data.</text>
</comment>
<evidence type="ECO:0000313" key="4">
    <source>
        <dbReference type="EMBL" id="CAL5222983.1"/>
    </source>
</evidence>
<dbReference type="Gene3D" id="3.40.50.850">
    <property type="entry name" value="Isochorismatase-like"/>
    <property type="match status" value="1"/>
</dbReference>
<keyword evidence="2" id="KW-0378">Hydrolase</keyword>
<dbReference type="InterPro" id="IPR016291">
    <property type="entry name" value="Isochorismatase"/>
</dbReference>
<reference evidence="4 5" key="1">
    <citation type="submission" date="2024-06" db="EMBL/GenBank/DDBJ databases">
        <authorList>
            <person name="Kraege A."/>
            <person name="Thomma B."/>
        </authorList>
    </citation>
    <scope>NUCLEOTIDE SEQUENCE [LARGE SCALE GENOMIC DNA]</scope>
</reference>
<organism evidence="4 5">
    <name type="scientific">Coccomyxa viridis</name>
    <dbReference type="NCBI Taxonomy" id="1274662"/>
    <lineage>
        <taxon>Eukaryota</taxon>
        <taxon>Viridiplantae</taxon>
        <taxon>Chlorophyta</taxon>
        <taxon>core chlorophytes</taxon>
        <taxon>Trebouxiophyceae</taxon>
        <taxon>Trebouxiophyceae incertae sedis</taxon>
        <taxon>Coccomyxaceae</taxon>
        <taxon>Coccomyxa</taxon>
    </lineage>
</organism>
<dbReference type="InterPro" id="IPR050272">
    <property type="entry name" value="Isochorismatase-like_hydrls"/>
</dbReference>
<dbReference type="PANTHER" id="PTHR43540:SF1">
    <property type="entry name" value="ISOCHORISMATASE HYDROLASE"/>
    <property type="match status" value="1"/>
</dbReference>
<evidence type="ECO:0000256" key="1">
    <source>
        <dbReference type="ARBA" id="ARBA00006336"/>
    </source>
</evidence>
<comment type="similarity">
    <text evidence="1">Belongs to the isochorismatase family.</text>
</comment>
<accession>A0ABP1FST1</accession>
<name>A0ABP1FST1_9CHLO</name>
<dbReference type="InterPro" id="IPR000868">
    <property type="entry name" value="Isochorismatase-like_dom"/>
</dbReference>
<evidence type="ECO:0000313" key="5">
    <source>
        <dbReference type="Proteomes" id="UP001497392"/>
    </source>
</evidence>
<keyword evidence="5" id="KW-1185">Reference proteome</keyword>
<dbReference type="EMBL" id="CAXHTA020000007">
    <property type="protein sequence ID" value="CAL5222983.1"/>
    <property type="molecule type" value="Genomic_DNA"/>
</dbReference>
<dbReference type="PANTHER" id="PTHR43540">
    <property type="entry name" value="PEROXYUREIDOACRYLATE/UREIDOACRYLATE AMIDOHYDROLASE-RELATED"/>
    <property type="match status" value="1"/>
</dbReference>
<protein>
    <submittedName>
        <fullName evidence="4">G5425 protein</fullName>
    </submittedName>
</protein>
<dbReference type="CDD" id="cd00431">
    <property type="entry name" value="cysteine_hydrolases"/>
    <property type="match status" value="1"/>
</dbReference>
<dbReference type="PRINTS" id="PR01398">
    <property type="entry name" value="ISCHRISMTASE"/>
</dbReference>
<gene>
    <name evidence="4" type="primary">g5425</name>
    <name evidence="4" type="ORF">VP750_LOCUS4642</name>
</gene>
<dbReference type="Proteomes" id="UP001497392">
    <property type="component" value="Unassembled WGS sequence"/>
</dbReference>
<dbReference type="InterPro" id="IPR036380">
    <property type="entry name" value="Isochorismatase-like_sf"/>
</dbReference>